<evidence type="ECO:0000313" key="2">
    <source>
        <dbReference type="Proteomes" id="UP000000714"/>
    </source>
</evidence>
<organism evidence="1 2">
    <name type="scientific">Lactococcus phage KSY1</name>
    <dbReference type="NCBI Taxonomy" id="2913972"/>
    <lineage>
        <taxon>Viruses</taxon>
        <taxon>Duplodnaviria</taxon>
        <taxon>Heunggongvirae</taxon>
        <taxon>Uroviricota</taxon>
        <taxon>Caudoviricetes</taxon>
        <taxon>Chopinvirus</taxon>
        <taxon>Chopinvirus KSY1</taxon>
    </lineage>
</organism>
<reference evidence="1 2" key="1">
    <citation type="journal article" date="2007" name="Virology">
        <title>KSY1, a lactococcal phage with a T7-like transcription.</title>
        <authorList>
            <person name="Chopin A."/>
            <person name="Deveau H."/>
            <person name="Ehrlich S.D."/>
            <person name="Moineau S."/>
            <person name="Chopin M.C."/>
        </authorList>
    </citation>
    <scope>NUCLEOTIDE SEQUENCE</scope>
</reference>
<proteinExistence type="predicted"/>
<evidence type="ECO:0000313" key="1">
    <source>
        <dbReference type="EMBL" id="ABG21637.1"/>
    </source>
</evidence>
<dbReference type="Proteomes" id="UP000000714">
    <property type="component" value="Segment"/>
</dbReference>
<dbReference type="RefSeq" id="YP_001469093.1">
    <property type="nucleotide sequence ID" value="NC_009817.1"/>
</dbReference>
<keyword evidence="2" id="KW-1185">Reference proteome</keyword>
<sequence>MSNKILLSIISGKRPDNMRLTEKWLKSSGLSDKYRTILFSNNSEGYNILEGQELIDIPQDYRDYFEEQNKLDMFGMMAPMSRSYSDKWALENGYDINIQLDDNIGNLGLVNCFSKERVNSSTNDPETFKIIFEEFIARVEELIATGVSKVGCELPLPPVKKPQVNFSTYPYSMFANNLHLPFPEYVGSTEDDITDSIRRTQMGLLTAKITYITYAKPSAVGSKDNTGSRAAYAALDGQKHSRGWVQEKYFPELYSRGYSSAPTGASHKDYTVFKHYLKPLPSVEEVRYIKDSIELDELIQKVRECRTKIIKRESKFDDFVL</sequence>
<dbReference type="GeneID" id="5602007"/>
<dbReference type="KEGG" id="vg:5602007"/>
<gene>
    <name evidence="1" type="ORF">KSY1p094</name>
</gene>
<dbReference type="EMBL" id="DQ535032">
    <property type="protein sequence ID" value="ABG21637.1"/>
    <property type="molecule type" value="Genomic_DNA"/>
</dbReference>
<accession>A6MAF9</accession>
<name>A6MAF9_9CAUD</name>
<protein>
    <submittedName>
        <fullName evidence="1">Gp094</fullName>
    </submittedName>
</protein>